<sequence length="161" mass="17890">MPLEEVQEELARDRFLEALGVGHLHAPVHPGTLQEAMELAAQRESVWANERPGSAQKLAKSQPAVRQAQPCESSTESDTHALLWLLVTAMLTSSRQWSSPRVHICWNRNQVRRQEITQGPHRWGTVGPIAEPQEKLHPAAAARRGPKAQPRDWGPAAPRSS</sequence>
<reference evidence="2 3" key="1">
    <citation type="submission" date="2019-01" db="EMBL/GenBank/DDBJ databases">
        <title>Draft Genome and Complete Hox-Cluster Characterization of the Sterlet Sturgeon (Acipenser ruthenus).</title>
        <authorList>
            <person name="Wei Q."/>
        </authorList>
    </citation>
    <scope>NUCLEOTIDE SEQUENCE [LARGE SCALE GENOMIC DNA]</scope>
    <source>
        <strain evidence="2">WHYD16114868_AA</strain>
        <tissue evidence="2">Blood</tissue>
    </source>
</reference>
<organism evidence="2 3">
    <name type="scientific">Acipenser ruthenus</name>
    <name type="common">Sterlet sturgeon</name>
    <dbReference type="NCBI Taxonomy" id="7906"/>
    <lineage>
        <taxon>Eukaryota</taxon>
        <taxon>Metazoa</taxon>
        <taxon>Chordata</taxon>
        <taxon>Craniata</taxon>
        <taxon>Vertebrata</taxon>
        <taxon>Euteleostomi</taxon>
        <taxon>Actinopterygii</taxon>
        <taxon>Chondrostei</taxon>
        <taxon>Acipenseriformes</taxon>
        <taxon>Acipenseridae</taxon>
        <taxon>Acipenser</taxon>
    </lineage>
</organism>
<dbReference type="AlphaFoldDB" id="A0A444UG92"/>
<dbReference type="Proteomes" id="UP000289886">
    <property type="component" value="Unassembled WGS sequence"/>
</dbReference>
<keyword evidence="3" id="KW-1185">Reference proteome</keyword>
<comment type="caution">
    <text evidence="2">The sequence shown here is derived from an EMBL/GenBank/DDBJ whole genome shotgun (WGS) entry which is preliminary data.</text>
</comment>
<evidence type="ECO:0000313" key="3">
    <source>
        <dbReference type="Proteomes" id="UP000289886"/>
    </source>
</evidence>
<feature type="region of interest" description="Disordered" evidence="1">
    <location>
        <begin position="120"/>
        <end position="161"/>
    </location>
</feature>
<evidence type="ECO:0000313" key="2">
    <source>
        <dbReference type="EMBL" id="RXM34206.1"/>
    </source>
</evidence>
<dbReference type="EMBL" id="SCEB01214621">
    <property type="protein sequence ID" value="RXM34206.1"/>
    <property type="molecule type" value="Genomic_DNA"/>
</dbReference>
<accession>A0A444UG92</accession>
<evidence type="ECO:0000256" key="1">
    <source>
        <dbReference type="SAM" id="MobiDB-lite"/>
    </source>
</evidence>
<name>A0A444UG92_ACIRT</name>
<protein>
    <submittedName>
        <fullName evidence="2">Uncharacterized protein</fullName>
    </submittedName>
</protein>
<proteinExistence type="predicted"/>
<feature type="region of interest" description="Disordered" evidence="1">
    <location>
        <begin position="55"/>
        <end position="77"/>
    </location>
</feature>
<gene>
    <name evidence="2" type="ORF">EOD39_4926</name>
</gene>